<sequence>MYIIRVMHRSPYPHSTRYNLSAMEDEPGRFILDGAHKKAPGTHTHHGGRCNVLLKRYYITVAPPPPPSFIFLSGPAQLIRTIVFIMALITILLKSIVSPSIKAIPTLTALIGGPGDGYTLQRVVVTPRASSLRKKKKTTHLKKPLIGVHRMSSLLTLQQRICDLRVVLSQLCAQAF</sequence>
<organism evidence="1 2">
    <name type="scientific">Collybia nuda</name>
    <dbReference type="NCBI Taxonomy" id="64659"/>
    <lineage>
        <taxon>Eukaryota</taxon>
        <taxon>Fungi</taxon>
        <taxon>Dikarya</taxon>
        <taxon>Basidiomycota</taxon>
        <taxon>Agaricomycotina</taxon>
        <taxon>Agaricomycetes</taxon>
        <taxon>Agaricomycetidae</taxon>
        <taxon>Agaricales</taxon>
        <taxon>Tricholomatineae</taxon>
        <taxon>Clitocybaceae</taxon>
        <taxon>Collybia</taxon>
    </lineage>
</organism>
<gene>
    <name evidence="1" type="ORF">BDZ94DRAFT_797145</name>
</gene>
<evidence type="ECO:0000313" key="2">
    <source>
        <dbReference type="Proteomes" id="UP000807353"/>
    </source>
</evidence>
<protein>
    <submittedName>
        <fullName evidence="1">Uncharacterized protein</fullName>
    </submittedName>
</protein>
<evidence type="ECO:0000313" key="1">
    <source>
        <dbReference type="EMBL" id="KAF9461687.1"/>
    </source>
</evidence>
<keyword evidence="2" id="KW-1185">Reference proteome</keyword>
<dbReference type="Proteomes" id="UP000807353">
    <property type="component" value="Unassembled WGS sequence"/>
</dbReference>
<name>A0A9P5Y1G6_9AGAR</name>
<comment type="caution">
    <text evidence="1">The sequence shown here is derived from an EMBL/GenBank/DDBJ whole genome shotgun (WGS) entry which is preliminary data.</text>
</comment>
<reference evidence="1" key="1">
    <citation type="submission" date="2020-11" db="EMBL/GenBank/DDBJ databases">
        <authorList>
            <consortium name="DOE Joint Genome Institute"/>
            <person name="Ahrendt S."/>
            <person name="Riley R."/>
            <person name="Andreopoulos W."/>
            <person name="Labutti K."/>
            <person name="Pangilinan J."/>
            <person name="Ruiz-Duenas F.J."/>
            <person name="Barrasa J.M."/>
            <person name="Sanchez-Garcia M."/>
            <person name="Camarero S."/>
            <person name="Miyauchi S."/>
            <person name="Serrano A."/>
            <person name="Linde D."/>
            <person name="Babiker R."/>
            <person name="Drula E."/>
            <person name="Ayuso-Fernandez I."/>
            <person name="Pacheco R."/>
            <person name="Padilla G."/>
            <person name="Ferreira P."/>
            <person name="Barriuso J."/>
            <person name="Kellner H."/>
            <person name="Castanera R."/>
            <person name="Alfaro M."/>
            <person name="Ramirez L."/>
            <person name="Pisabarro A.G."/>
            <person name="Kuo A."/>
            <person name="Tritt A."/>
            <person name="Lipzen A."/>
            <person name="He G."/>
            <person name="Yan M."/>
            <person name="Ng V."/>
            <person name="Cullen D."/>
            <person name="Martin F."/>
            <person name="Rosso M.-N."/>
            <person name="Henrissat B."/>
            <person name="Hibbett D."/>
            <person name="Martinez A.T."/>
            <person name="Grigoriev I.V."/>
        </authorList>
    </citation>
    <scope>NUCLEOTIDE SEQUENCE</scope>
    <source>
        <strain evidence="1">CBS 247.69</strain>
    </source>
</reference>
<accession>A0A9P5Y1G6</accession>
<dbReference type="AlphaFoldDB" id="A0A9P5Y1G6"/>
<proteinExistence type="predicted"/>
<dbReference type="EMBL" id="MU150280">
    <property type="protein sequence ID" value="KAF9461687.1"/>
    <property type="molecule type" value="Genomic_DNA"/>
</dbReference>